<dbReference type="Proteomes" id="UP000630353">
    <property type="component" value="Unassembled WGS sequence"/>
</dbReference>
<accession>A0A918XV96</accession>
<organism evidence="1 2">
    <name type="scientific">Thalassobaculum fulvum</name>
    <dbReference type="NCBI Taxonomy" id="1633335"/>
    <lineage>
        <taxon>Bacteria</taxon>
        <taxon>Pseudomonadati</taxon>
        <taxon>Pseudomonadota</taxon>
        <taxon>Alphaproteobacteria</taxon>
        <taxon>Rhodospirillales</taxon>
        <taxon>Thalassobaculaceae</taxon>
        <taxon>Thalassobaculum</taxon>
    </lineage>
</organism>
<keyword evidence="2" id="KW-1185">Reference proteome</keyword>
<sequence>MTQATPPKSTVEQRLAGADPRIFVFLEAWRRARHDTLVPLRSDFDPMSVPGLLAQMWMYRYDPIRGDFVCKLAGEEVNAAWGGSIKGKTLRQILGPDDHPIVLQRWKFIQRVPLIHYGSAEERLSALETRIAERLILPLASEPDTVDHILGLSLYRISAANRDRPVLVPEDIVQIPCAEV</sequence>
<gene>
    <name evidence="1" type="ORF">GCM10017083_40940</name>
</gene>
<dbReference type="EMBL" id="BMZS01000010">
    <property type="protein sequence ID" value="GHD58252.1"/>
    <property type="molecule type" value="Genomic_DNA"/>
</dbReference>
<dbReference type="RefSeq" id="WP_189993097.1">
    <property type="nucleotide sequence ID" value="NZ_BMZS01000010.1"/>
</dbReference>
<dbReference type="AlphaFoldDB" id="A0A918XV96"/>
<dbReference type="Pfam" id="PF07310">
    <property type="entry name" value="PAS_5"/>
    <property type="match status" value="1"/>
</dbReference>
<evidence type="ECO:0000313" key="2">
    <source>
        <dbReference type="Proteomes" id="UP000630353"/>
    </source>
</evidence>
<evidence type="ECO:0008006" key="3">
    <source>
        <dbReference type="Google" id="ProtNLM"/>
    </source>
</evidence>
<protein>
    <recommendedName>
        <fullName evidence="3">PAS domain-containing protein</fullName>
    </recommendedName>
</protein>
<reference evidence="1" key="1">
    <citation type="journal article" date="2014" name="Int. J. Syst. Evol. Microbiol.">
        <title>Complete genome sequence of Corynebacterium casei LMG S-19264T (=DSM 44701T), isolated from a smear-ripened cheese.</title>
        <authorList>
            <consortium name="US DOE Joint Genome Institute (JGI-PGF)"/>
            <person name="Walter F."/>
            <person name="Albersmeier A."/>
            <person name="Kalinowski J."/>
            <person name="Ruckert C."/>
        </authorList>
    </citation>
    <scope>NUCLEOTIDE SEQUENCE</scope>
    <source>
        <strain evidence="1">KCTC 42651</strain>
    </source>
</reference>
<proteinExistence type="predicted"/>
<name>A0A918XV96_9PROT</name>
<comment type="caution">
    <text evidence="1">The sequence shown here is derived from an EMBL/GenBank/DDBJ whole genome shotgun (WGS) entry which is preliminary data.</text>
</comment>
<evidence type="ECO:0000313" key="1">
    <source>
        <dbReference type="EMBL" id="GHD58252.1"/>
    </source>
</evidence>
<dbReference type="InterPro" id="IPR009922">
    <property type="entry name" value="DUF1457"/>
</dbReference>
<reference evidence="1" key="2">
    <citation type="submission" date="2020-09" db="EMBL/GenBank/DDBJ databases">
        <authorList>
            <person name="Sun Q."/>
            <person name="Kim S."/>
        </authorList>
    </citation>
    <scope>NUCLEOTIDE SEQUENCE</scope>
    <source>
        <strain evidence="1">KCTC 42651</strain>
    </source>
</reference>